<dbReference type="EMBL" id="KI669633">
    <property type="protein sequence ID" value="ETN00799.1"/>
    <property type="molecule type" value="Genomic_DNA"/>
</dbReference>
<accession>W2PKP9</accession>
<sequence length="121" mass="13641">MELCKAPNLQVRTKHDQQVGKVRWWHYNAEHVESVEGASPHPGQEEHWSTDDGCSHIEAVFPPTRQTRDLEGLGTKSPGIRCLRTRIVSREYTILCCSRNQAGAGLAAQSMAFDNKFDRHA</sequence>
<gene>
    <name evidence="1" type="ORF">PPTG_24179</name>
</gene>
<dbReference type="VEuPathDB" id="FungiDB:PPTG_24179"/>
<proteinExistence type="predicted"/>
<dbReference type="RefSeq" id="XP_008913850.1">
    <property type="nucleotide sequence ID" value="XM_008915602.1"/>
</dbReference>
<dbReference type="Proteomes" id="UP000018817">
    <property type="component" value="Unassembled WGS sequence"/>
</dbReference>
<evidence type="ECO:0000313" key="2">
    <source>
        <dbReference type="Proteomes" id="UP000018817"/>
    </source>
</evidence>
<protein>
    <submittedName>
        <fullName evidence="1">Uncharacterized protein</fullName>
    </submittedName>
</protein>
<organism evidence="1 2">
    <name type="scientific">Phytophthora nicotianae (strain INRA-310)</name>
    <name type="common">Phytophthora parasitica</name>
    <dbReference type="NCBI Taxonomy" id="761204"/>
    <lineage>
        <taxon>Eukaryota</taxon>
        <taxon>Sar</taxon>
        <taxon>Stramenopiles</taxon>
        <taxon>Oomycota</taxon>
        <taxon>Peronosporomycetes</taxon>
        <taxon>Peronosporales</taxon>
        <taxon>Peronosporaceae</taxon>
        <taxon>Phytophthora</taxon>
    </lineage>
</organism>
<dbReference type="GeneID" id="20192778"/>
<dbReference type="AlphaFoldDB" id="W2PKP9"/>
<reference evidence="2" key="1">
    <citation type="submission" date="2011-12" db="EMBL/GenBank/DDBJ databases">
        <authorList>
            <consortium name="The Broad Institute Genome Sequencing Platform"/>
            <person name="Russ C."/>
            <person name="Tyler B."/>
            <person name="Panabieres F."/>
            <person name="Shan W."/>
            <person name="Tripathy S."/>
            <person name="Grunwald N."/>
            <person name="Machado M."/>
            <person name="Young S.K."/>
            <person name="Zeng Q."/>
            <person name="Gargeya S."/>
            <person name="Fitzgerald M."/>
            <person name="Haas B."/>
            <person name="Abouelleil A."/>
            <person name="Alvarado L."/>
            <person name="Arachchi H.M."/>
            <person name="Berlin A."/>
            <person name="Chapman S.B."/>
            <person name="Gearin G."/>
            <person name="Goldberg J."/>
            <person name="Griggs A."/>
            <person name="Gujja S."/>
            <person name="Hansen M."/>
            <person name="Heiman D."/>
            <person name="Howarth C."/>
            <person name="Larimer J."/>
            <person name="Lui A."/>
            <person name="MacDonald P.J.P."/>
            <person name="McCowen C."/>
            <person name="Montmayeur A."/>
            <person name="Murphy C."/>
            <person name="Neiman D."/>
            <person name="Pearson M."/>
            <person name="Priest M."/>
            <person name="Roberts A."/>
            <person name="Saif S."/>
            <person name="Shea T."/>
            <person name="Sisk P."/>
            <person name="Stolte C."/>
            <person name="Sykes S."/>
            <person name="Wortman J."/>
            <person name="Nusbaum C."/>
            <person name="Birren B."/>
        </authorList>
    </citation>
    <scope>NUCLEOTIDE SEQUENCE [LARGE SCALE GENOMIC DNA]</scope>
    <source>
        <strain evidence="2">INRA-310</strain>
    </source>
</reference>
<reference evidence="1 2" key="2">
    <citation type="submission" date="2013-11" db="EMBL/GenBank/DDBJ databases">
        <title>The Genome Sequence of Phytophthora parasitica INRA-310.</title>
        <authorList>
            <consortium name="The Broad Institute Genomics Platform"/>
            <person name="Russ C."/>
            <person name="Tyler B."/>
            <person name="Panabieres F."/>
            <person name="Shan W."/>
            <person name="Tripathy S."/>
            <person name="Grunwald N."/>
            <person name="Machado M."/>
            <person name="Johnson C.S."/>
            <person name="Arredondo F."/>
            <person name="Hong C."/>
            <person name="Coffey M."/>
            <person name="Young S.K."/>
            <person name="Zeng Q."/>
            <person name="Gargeya S."/>
            <person name="Fitzgerald M."/>
            <person name="Abouelleil A."/>
            <person name="Alvarado L."/>
            <person name="Chapman S.B."/>
            <person name="Gainer-Dewar J."/>
            <person name="Goldberg J."/>
            <person name="Griggs A."/>
            <person name="Gujja S."/>
            <person name="Hansen M."/>
            <person name="Howarth C."/>
            <person name="Imamovic A."/>
            <person name="Ireland A."/>
            <person name="Larimer J."/>
            <person name="McCowan C."/>
            <person name="Murphy C."/>
            <person name="Pearson M."/>
            <person name="Poon T.W."/>
            <person name="Priest M."/>
            <person name="Roberts A."/>
            <person name="Saif S."/>
            <person name="Shea T."/>
            <person name="Sykes S."/>
            <person name="Wortman J."/>
            <person name="Nusbaum C."/>
            <person name="Birren B."/>
        </authorList>
    </citation>
    <scope>NUCLEOTIDE SEQUENCE [LARGE SCALE GENOMIC DNA]</scope>
    <source>
        <strain evidence="1 2">INRA-310</strain>
    </source>
</reference>
<name>W2PKP9_PHYN3</name>
<evidence type="ECO:0000313" key="1">
    <source>
        <dbReference type="EMBL" id="ETN00799.1"/>
    </source>
</evidence>